<protein>
    <submittedName>
        <fullName evidence="2">Uncharacterized protein</fullName>
    </submittedName>
</protein>
<evidence type="ECO:0000313" key="2">
    <source>
        <dbReference type="EMBL" id="KAF8749788.1"/>
    </source>
</evidence>
<evidence type="ECO:0000256" key="1">
    <source>
        <dbReference type="SAM" id="MobiDB-lite"/>
    </source>
</evidence>
<name>A0A8H7LXQ3_9AGAM</name>
<feature type="compositionally biased region" description="Basic and acidic residues" evidence="1">
    <location>
        <begin position="176"/>
        <end position="191"/>
    </location>
</feature>
<sequence>MPRTRAAAAAQAGGTKKTSHSKPIDKPAPKQKRATKSTQKAPKETKEVYSTYLELMEMPPEVFNERREHIEARLLKAGWTKQHIEPSPSNYDEWNRLLLQPKPITDQIWEDLYPEFLPLLESNKDYNYRIDNKGQRYDRINKLQPLVSKVRIALPPLVHLIRKDSSNNNPAAQSTRPRDIFPTDQNSDIKVEQPFPSTSELLTWPMIKDIVDGDVPLEEVETRFNNIRDKFDRAVVEWRDNIERDLVTIWNTGREDEDDTETSTSKEKEKGKSDARMARPNTRNARVSTGTSGSTSSSNSTQLVLPEFIATYTMPDGTTTTNISDLSSNLQLLLRADTMFTNDGFILRHTYPAIIPERRWNSTKLRRDDESSAIAKELLSRVGRSGATSIEMEALGGNFRCMRCNRTLTDTWENLVMHFGKEQTQYRQGQEKIQADPGRGFIYNNTHGLGPEDTRPFAEFMTPHEAADYAFEASMQPSPMMRCMKCEEMGIDSRYFNTTIPGYENPIIGAFTRCAWCTKNESSGRRTLSGVGRRILIRWPKWFDEWCGNEDKGDIKR</sequence>
<organism evidence="2 3">
    <name type="scientific">Rhizoctonia solani</name>
    <dbReference type="NCBI Taxonomy" id="456999"/>
    <lineage>
        <taxon>Eukaryota</taxon>
        <taxon>Fungi</taxon>
        <taxon>Dikarya</taxon>
        <taxon>Basidiomycota</taxon>
        <taxon>Agaricomycotina</taxon>
        <taxon>Agaricomycetes</taxon>
        <taxon>Cantharellales</taxon>
        <taxon>Ceratobasidiaceae</taxon>
        <taxon>Rhizoctonia</taxon>
    </lineage>
</organism>
<feature type="compositionally biased region" description="Low complexity" evidence="1">
    <location>
        <begin position="1"/>
        <end position="12"/>
    </location>
</feature>
<dbReference type="EMBL" id="JACYCF010000025">
    <property type="protein sequence ID" value="KAF8749788.1"/>
    <property type="molecule type" value="Genomic_DNA"/>
</dbReference>
<evidence type="ECO:0000313" key="3">
    <source>
        <dbReference type="Proteomes" id="UP000614334"/>
    </source>
</evidence>
<dbReference type="AlphaFoldDB" id="A0A8H7LXQ3"/>
<reference evidence="2" key="1">
    <citation type="submission" date="2020-09" db="EMBL/GenBank/DDBJ databases">
        <title>Comparative genome analyses of four rice-infecting Rhizoctonia solani isolates reveal extensive enrichment of homogalacturonan modification genes.</title>
        <authorList>
            <person name="Lee D.-Y."/>
            <person name="Jeon J."/>
            <person name="Kim K.-T."/>
            <person name="Cheong K."/>
            <person name="Song H."/>
            <person name="Choi G."/>
            <person name="Ko J."/>
            <person name="Opiyo S.O."/>
            <person name="Zuo S."/>
            <person name="Madhav S."/>
            <person name="Lee Y.-H."/>
            <person name="Wang G.-L."/>
        </authorList>
    </citation>
    <scope>NUCLEOTIDE SEQUENCE</scope>
    <source>
        <strain evidence="2">AG1-IA B2</strain>
    </source>
</reference>
<feature type="region of interest" description="Disordered" evidence="1">
    <location>
        <begin position="255"/>
        <end position="300"/>
    </location>
</feature>
<feature type="compositionally biased region" description="Basic and acidic residues" evidence="1">
    <location>
        <begin position="264"/>
        <end position="277"/>
    </location>
</feature>
<feature type="compositionally biased region" description="Low complexity" evidence="1">
    <location>
        <begin position="288"/>
        <end position="300"/>
    </location>
</feature>
<feature type="compositionally biased region" description="Polar residues" evidence="1">
    <location>
        <begin position="166"/>
        <end position="175"/>
    </location>
</feature>
<accession>A0A8H7LXQ3</accession>
<feature type="region of interest" description="Disordered" evidence="1">
    <location>
        <begin position="163"/>
        <end position="191"/>
    </location>
</feature>
<proteinExistence type="predicted"/>
<gene>
    <name evidence="2" type="ORF">RHS01_09843</name>
</gene>
<dbReference type="Proteomes" id="UP000614334">
    <property type="component" value="Unassembled WGS sequence"/>
</dbReference>
<feature type="region of interest" description="Disordered" evidence="1">
    <location>
        <begin position="1"/>
        <end position="45"/>
    </location>
</feature>
<comment type="caution">
    <text evidence="2">The sequence shown here is derived from an EMBL/GenBank/DDBJ whole genome shotgun (WGS) entry which is preliminary data.</text>
</comment>